<dbReference type="Proteomes" id="UP001153269">
    <property type="component" value="Unassembled WGS sequence"/>
</dbReference>
<name>A0A9N7VAA2_PLEPL</name>
<evidence type="ECO:0000313" key="2">
    <source>
        <dbReference type="EMBL" id="CAB1448714.1"/>
    </source>
</evidence>
<protein>
    <submittedName>
        <fullName evidence="2">Uncharacterized protein</fullName>
    </submittedName>
</protein>
<feature type="region of interest" description="Disordered" evidence="1">
    <location>
        <begin position="45"/>
        <end position="81"/>
    </location>
</feature>
<dbReference type="AlphaFoldDB" id="A0A9N7VAA2"/>
<sequence>MCRESAFNAPRTRQHHERRLFHSMITDVLYLDEVEAVPALAGWAAASSSVEEETPRRSGPFKPEPTQTRPKQGGSKPASPRIASAAVVRCNVGIVSSVHHHVSEHGGRPRHRQAGITRLQLSTAVFISLDDKSIL</sequence>
<accession>A0A9N7VAA2</accession>
<proteinExistence type="predicted"/>
<comment type="caution">
    <text evidence="2">The sequence shown here is derived from an EMBL/GenBank/DDBJ whole genome shotgun (WGS) entry which is preliminary data.</text>
</comment>
<evidence type="ECO:0000313" key="3">
    <source>
        <dbReference type="Proteomes" id="UP001153269"/>
    </source>
</evidence>
<evidence type="ECO:0000256" key="1">
    <source>
        <dbReference type="SAM" id="MobiDB-lite"/>
    </source>
</evidence>
<dbReference type="EMBL" id="CADEAL010003987">
    <property type="protein sequence ID" value="CAB1448714.1"/>
    <property type="molecule type" value="Genomic_DNA"/>
</dbReference>
<reference evidence="2" key="1">
    <citation type="submission" date="2020-03" db="EMBL/GenBank/DDBJ databases">
        <authorList>
            <person name="Weist P."/>
        </authorList>
    </citation>
    <scope>NUCLEOTIDE SEQUENCE</scope>
</reference>
<organism evidence="2 3">
    <name type="scientific">Pleuronectes platessa</name>
    <name type="common">European plaice</name>
    <dbReference type="NCBI Taxonomy" id="8262"/>
    <lineage>
        <taxon>Eukaryota</taxon>
        <taxon>Metazoa</taxon>
        <taxon>Chordata</taxon>
        <taxon>Craniata</taxon>
        <taxon>Vertebrata</taxon>
        <taxon>Euteleostomi</taxon>
        <taxon>Actinopterygii</taxon>
        <taxon>Neopterygii</taxon>
        <taxon>Teleostei</taxon>
        <taxon>Neoteleostei</taxon>
        <taxon>Acanthomorphata</taxon>
        <taxon>Carangaria</taxon>
        <taxon>Pleuronectiformes</taxon>
        <taxon>Pleuronectoidei</taxon>
        <taxon>Pleuronectidae</taxon>
        <taxon>Pleuronectes</taxon>
    </lineage>
</organism>
<keyword evidence="3" id="KW-1185">Reference proteome</keyword>
<gene>
    <name evidence="2" type="ORF">PLEPLA_LOCUS36363</name>
</gene>